<keyword evidence="2" id="KW-1185">Reference proteome</keyword>
<evidence type="ECO:0000313" key="2">
    <source>
        <dbReference type="Proteomes" id="UP000664545"/>
    </source>
</evidence>
<protein>
    <submittedName>
        <fullName evidence="1">Uncharacterized protein</fullName>
    </submittedName>
</protein>
<evidence type="ECO:0000313" key="1">
    <source>
        <dbReference type="EMBL" id="MBN7773171.1"/>
    </source>
</evidence>
<dbReference type="EMBL" id="JAFJZZ010000002">
    <property type="protein sequence ID" value="MBN7773171.1"/>
    <property type="molecule type" value="Genomic_DNA"/>
</dbReference>
<gene>
    <name evidence="1" type="ORF">JYB65_07340</name>
</gene>
<dbReference type="InterPro" id="IPR049254">
    <property type="entry name" value="Phage_tail_terminator"/>
</dbReference>
<proteinExistence type="predicted"/>
<reference evidence="1" key="1">
    <citation type="submission" date="2021-02" db="EMBL/GenBank/DDBJ databases">
        <title>Abyssanaerobacter marinus gen.nov., sp., nov, anaerobic bacterium isolated from the Onnuri vent field of Indian Ocean and suggestion of Mogibacteriaceae fam. nov., and proposal of reclassification of ambiguous this family's genus member.</title>
        <authorList>
            <person name="Kim Y.J."/>
            <person name="Yang J.-A."/>
        </authorList>
    </citation>
    <scope>NUCLEOTIDE SEQUENCE</scope>
    <source>
        <strain evidence="1">DSM 2634</strain>
    </source>
</reference>
<organism evidence="1 2">
    <name type="scientific">Clostridium aminobutyricum</name>
    <dbReference type="NCBI Taxonomy" id="33953"/>
    <lineage>
        <taxon>Bacteria</taxon>
        <taxon>Bacillati</taxon>
        <taxon>Bacillota</taxon>
        <taxon>Clostridia</taxon>
        <taxon>Eubacteriales</taxon>
        <taxon>Clostridiaceae</taxon>
        <taxon>Clostridium</taxon>
    </lineage>
</organism>
<dbReference type="Pfam" id="PF20765">
    <property type="entry name" value="Phage_tail_terminator_8"/>
    <property type="match status" value="1"/>
</dbReference>
<accession>A0A939IIK6</accession>
<sequence length="147" mass="16439">MLTLLEIDVAISDKIRAALQGTALENVPLQLEYDSDTVIRPSIKVAIESAKTTKLNSNSIDKTLTARVYFFAANMFQYKADFSEMQAILESSLLDGIVVGEVYIPITSLNSEVVDGTLKLSLDLYIVELLPDTDPSEWMENLEYKER</sequence>
<name>A0A939IIK6_CLOAM</name>
<dbReference type="Proteomes" id="UP000664545">
    <property type="component" value="Unassembled WGS sequence"/>
</dbReference>
<comment type="caution">
    <text evidence="1">The sequence shown here is derived from an EMBL/GenBank/DDBJ whole genome shotgun (WGS) entry which is preliminary data.</text>
</comment>
<dbReference type="RefSeq" id="WP_206582004.1">
    <property type="nucleotide sequence ID" value="NZ_JAFJZZ010000002.1"/>
</dbReference>
<dbReference type="AlphaFoldDB" id="A0A939IIK6"/>